<dbReference type="GO" id="GO:0032259">
    <property type="term" value="P:methylation"/>
    <property type="evidence" value="ECO:0007669"/>
    <property type="project" value="UniProtKB-KW"/>
</dbReference>
<name>A0A1R3RBY0_ASPC5</name>
<dbReference type="Proteomes" id="UP000188318">
    <property type="component" value="Unassembled WGS sequence"/>
</dbReference>
<evidence type="ECO:0000259" key="5">
    <source>
        <dbReference type="Pfam" id="PF08100"/>
    </source>
</evidence>
<dbReference type="Gene3D" id="3.40.50.150">
    <property type="entry name" value="Vaccinia Virus protein VP39"/>
    <property type="match status" value="1"/>
</dbReference>
<dbReference type="OrthoDB" id="1535081at2759"/>
<dbReference type="InterPro" id="IPR036390">
    <property type="entry name" value="WH_DNA-bd_sf"/>
</dbReference>
<evidence type="ECO:0000313" key="7">
    <source>
        <dbReference type="Proteomes" id="UP000188318"/>
    </source>
</evidence>
<evidence type="ECO:0000256" key="3">
    <source>
        <dbReference type="ARBA" id="ARBA00022691"/>
    </source>
</evidence>
<dbReference type="Pfam" id="PF08100">
    <property type="entry name" value="Dimerisation"/>
    <property type="match status" value="1"/>
</dbReference>
<dbReference type="InterPro" id="IPR012967">
    <property type="entry name" value="COMT_dimerisation"/>
</dbReference>
<evidence type="ECO:0000256" key="1">
    <source>
        <dbReference type="ARBA" id="ARBA00022603"/>
    </source>
</evidence>
<dbReference type="Gene3D" id="1.10.10.10">
    <property type="entry name" value="Winged helix-like DNA-binding domain superfamily/Winged helix DNA-binding domain"/>
    <property type="match status" value="1"/>
</dbReference>
<dbReference type="InterPro" id="IPR036388">
    <property type="entry name" value="WH-like_DNA-bd_sf"/>
</dbReference>
<evidence type="ECO:0000313" key="6">
    <source>
        <dbReference type="EMBL" id="OOF91988.1"/>
    </source>
</evidence>
<protein>
    <submittedName>
        <fullName evidence="6">Uncharacterized protein</fullName>
    </submittedName>
</protein>
<dbReference type="PANTHER" id="PTHR43712:SF11">
    <property type="entry name" value="O-METHYLTRANSFERASE (AFU_ORTHOLOGUE AFUA_2G17820)-RELATED"/>
    <property type="match status" value="1"/>
</dbReference>
<accession>A0A1R3RBY0</accession>
<dbReference type="InterPro" id="IPR016461">
    <property type="entry name" value="COMT-like"/>
</dbReference>
<dbReference type="AlphaFoldDB" id="A0A1R3RBY0"/>
<dbReference type="InterPro" id="IPR001077">
    <property type="entry name" value="COMT_C"/>
</dbReference>
<keyword evidence="2" id="KW-0808">Transferase</keyword>
<dbReference type="GO" id="GO:0046983">
    <property type="term" value="F:protein dimerization activity"/>
    <property type="evidence" value="ECO:0007669"/>
    <property type="project" value="InterPro"/>
</dbReference>
<dbReference type="EMBL" id="KV907509">
    <property type="protein sequence ID" value="OOF91988.1"/>
    <property type="molecule type" value="Genomic_DNA"/>
</dbReference>
<sequence>MSIADLIKSINSIDGNQLKKVKQDQRAELSRACRKLLGLCELPVEKTYHLLFSTYQAIVLRLAIDIKLFDAVRMRTRGRIDYVTVEQIASDTQVQAALVARIMLFLSSMGLLERDSAQRDTYRKTSLTQAYLSETGLSQAVIHFTHLQSFVTRLPEYFKNRGFKNPCGKTGTPCQQSLTVNMNYLEYLSKNPYYLRANYSVMNTFWICKEPWYQIYPIQENVINTFLPIVTEVSRNLLFAYGSNPYHAAFSGTPINQTVFNYRIFLVNIGGDGKHLQSFAQRFQMLPGVVVHLSPVPKVIPGGSNRIEVLPFHFFSTPIITGAKLYMLYGFLHDWPDHTAISILHGVGSAMSSDSVLLVVERVVLDEVVEMMDAVEDWSAMVCSASKVRTKADIESMLRNANFVVTSSWTGHPDDIVMSRTGMETGMKLMIFEARRMEVIHSR</sequence>
<dbReference type="VEuPathDB" id="FungiDB:ASPCADRAFT_9390"/>
<dbReference type="PANTHER" id="PTHR43712">
    <property type="entry name" value="PUTATIVE (AFU_ORTHOLOGUE AFUA_4G14580)-RELATED"/>
    <property type="match status" value="1"/>
</dbReference>
<evidence type="ECO:0000259" key="4">
    <source>
        <dbReference type="Pfam" id="PF00891"/>
    </source>
</evidence>
<keyword evidence="1" id="KW-0489">Methyltransferase</keyword>
<gene>
    <name evidence="6" type="ORF">ASPCADRAFT_9390</name>
</gene>
<dbReference type="SUPFAM" id="SSF53335">
    <property type="entry name" value="S-adenosyl-L-methionine-dependent methyltransferases"/>
    <property type="match status" value="1"/>
</dbReference>
<dbReference type="Pfam" id="PF00891">
    <property type="entry name" value="Methyltransf_2"/>
    <property type="match status" value="1"/>
</dbReference>
<feature type="domain" description="O-methyltransferase C-terminal" evidence="4">
    <location>
        <begin position="266"/>
        <end position="403"/>
    </location>
</feature>
<reference evidence="7" key="1">
    <citation type="journal article" date="2017" name="Genome Biol.">
        <title>Comparative genomics reveals high biological diversity and specific adaptations in the industrially and medically important fungal genus Aspergillus.</title>
        <authorList>
            <person name="de Vries R.P."/>
            <person name="Riley R."/>
            <person name="Wiebenga A."/>
            <person name="Aguilar-Osorio G."/>
            <person name="Amillis S."/>
            <person name="Uchima C.A."/>
            <person name="Anderluh G."/>
            <person name="Asadollahi M."/>
            <person name="Askin M."/>
            <person name="Barry K."/>
            <person name="Battaglia E."/>
            <person name="Bayram O."/>
            <person name="Benocci T."/>
            <person name="Braus-Stromeyer S.A."/>
            <person name="Caldana C."/>
            <person name="Canovas D."/>
            <person name="Cerqueira G.C."/>
            <person name="Chen F."/>
            <person name="Chen W."/>
            <person name="Choi C."/>
            <person name="Clum A."/>
            <person name="Dos Santos R.A."/>
            <person name="Damasio A.R."/>
            <person name="Diallinas G."/>
            <person name="Emri T."/>
            <person name="Fekete E."/>
            <person name="Flipphi M."/>
            <person name="Freyberg S."/>
            <person name="Gallo A."/>
            <person name="Gournas C."/>
            <person name="Habgood R."/>
            <person name="Hainaut M."/>
            <person name="Harispe M.L."/>
            <person name="Henrissat B."/>
            <person name="Hilden K.S."/>
            <person name="Hope R."/>
            <person name="Hossain A."/>
            <person name="Karabika E."/>
            <person name="Karaffa L."/>
            <person name="Karanyi Z."/>
            <person name="Krasevec N."/>
            <person name="Kuo A."/>
            <person name="Kusch H."/>
            <person name="LaButti K."/>
            <person name="Lagendijk E.L."/>
            <person name="Lapidus A."/>
            <person name="Levasseur A."/>
            <person name="Lindquist E."/>
            <person name="Lipzen A."/>
            <person name="Logrieco A.F."/>
            <person name="MacCabe A."/>
            <person name="Maekelae M.R."/>
            <person name="Malavazi I."/>
            <person name="Melin P."/>
            <person name="Meyer V."/>
            <person name="Mielnichuk N."/>
            <person name="Miskei M."/>
            <person name="Molnar A.P."/>
            <person name="Mule G."/>
            <person name="Ngan C.Y."/>
            <person name="Orejas M."/>
            <person name="Orosz E."/>
            <person name="Ouedraogo J.P."/>
            <person name="Overkamp K.M."/>
            <person name="Park H.-S."/>
            <person name="Perrone G."/>
            <person name="Piumi F."/>
            <person name="Punt P.J."/>
            <person name="Ram A.F."/>
            <person name="Ramon A."/>
            <person name="Rauscher S."/>
            <person name="Record E."/>
            <person name="Riano-Pachon D.M."/>
            <person name="Robert V."/>
            <person name="Roehrig J."/>
            <person name="Ruller R."/>
            <person name="Salamov A."/>
            <person name="Salih N.S."/>
            <person name="Samson R.A."/>
            <person name="Sandor E."/>
            <person name="Sanguinetti M."/>
            <person name="Schuetze T."/>
            <person name="Sepcic K."/>
            <person name="Shelest E."/>
            <person name="Sherlock G."/>
            <person name="Sophianopoulou V."/>
            <person name="Squina F.M."/>
            <person name="Sun H."/>
            <person name="Susca A."/>
            <person name="Todd R.B."/>
            <person name="Tsang A."/>
            <person name="Unkles S.E."/>
            <person name="van de Wiele N."/>
            <person name="van Rossen-Uffink D."/>
            <person name="Oliveira J.V."/>
            <person name="Vesth T.C."/>
            <person name="Visser J."/>
            <person name="Yu J.-H."/>
            <person name="Zhou M."/>
            <person name="Andersen M.R."/>
            <person name="Archer D.B."/>
            <person name="Baker S.E."/>
            <person name="Benoit I."/>
            <person name="Brakhage A.A."/>
            <person name="Braus G.H."/>
            <person name="Fischer R."/>
            <person name="Frisvad J.C."/>
            <person name="Goldman G.H."/>
            <person name="Houbraken J."/>
            <person name="Oakley B."/>
            <person name="Pocsi I."/>
            <person name="Scazzocchio C."/>
            <person name="Seiboth B."/>
            <person name="vanKuyk P.A."/>
            <person name="Wortman J."/>
            <person name="Dyer P.S."/>
            <person name="Grigoriev I.V."/>
        </authorList>
    </citation>
    <scope>NUCLEOTIDE SEQUENCE [LARGE SCALE GENOMIC DNA]</scope>
    <source>
        <strain evidence="7">ITEM 5010</strain>
    </source>
</reference>
<keyword evidence="7" id="KW-1185">Reference proteome</keyword>
<dbReference type="InterPro" id="IPR029063">
    <property type="entry name" value="SAM-dependent_MTases_sf"/>
</dbReference>
<dbReference type="SUPFAM" id="SSF46785">
    <property type="entry name" value="Winged helix' DNA-binding domain"/>
    <property type="match status" value="1"/>
</dbReference>
<keyword evidence="3" id="KW-0949">S-adenosyl-L-methionine</keyword>
<organism evidence="6 7">
    <name type="scientific">Aspergillus carbonarius (strain ITEM 5010)</name>
    <dbReference type="NCBI Taxonomy" id="602072"/>
    <lineage>
        <taxon>Eukaryota</taxon>
        <taxon>Fungi</taxon>
        <taxon>Dikarya</taxon>
        <taxon>Ascomycota</taxon>
        <taxon>Pezizomycotina</taxon>
        <taxon>Eurotiomycetes</taxon>
        <taxon>Eurotiomycetidae</taxon>
        <taxon>Eurotiales</taxon>
        <taxon>Aspergillaceae</taxon>
        <taxon>Aspergillus</taxon>
        <taxon>Aspergillus subgen. Circumdati</taxon>
    </lineage>
</organism>
<proteinExistence type="predicted"/>
<dbReference type="PROSITE" id="PS51683">
    <property type="entry name" value="SAM_OMT_II"/>
    <property type="match status" value="1"/>
</dbReference>
<feature type="domain" description="O-methyltransferase dimerisation" evidence="5">
    <location>
        <begin position="49"/>
        <end position="133"/>
    </location>
</feature>
<evidence type="ECO:0000256" key="2">
    <source>
        <dbReference type="ARBA" id="ARBA00022679"/>
    </source>
</evidence>
<dbReference type="GO" id="GO:0008171">
    <property type="term" value="F:O-methyltransferase activity"/>
    <property type="evidence" value="ECO:0007669"/>
    <property type="project" value="InterPro"/>
</dbReference>
<dbReference type="GO" id="GO:0044550">
    <property type="term" value="P:secondary metabolite biosynthetic process"/>
    <property type="evidence" value="ECO:0007669"/>
    <property type="project" value="UniProtKB-ARBA"/>
</dbReference>